<sequence length="107" mass="12103">MKMLNHFYYIYAFFFNYNYLENATIRCLKQSFAVRHTLTPKTVTAPFGERWCRRLGIAAPPPPLVNKTQDSHSPPRAGLIACSHSHATADSEMSVVVRVSLIIAGQY</sequence>
<protein>
    <recommendedName>
        <fullName evidence="3">Secreted protein</fullName>
    </recommendedName>
</protein>
<reference evidence="1 2" key="1">
    <citation type="submission" date="2024-03" db="EMBL/GenBank/DDBJ databases">
        <authorList>
            <person name="Gkanogiannis A."/>
            <person name="Becerra Lopez-Lavalle L."/>
        </authorList>
    </citation>
    <scope>NUCLEOTIDE SEQUENCE [LARGE SCALE GENOMIC DNA]</scope>
</reference>
<organism evidence="1 2">
    <name type="scientific">Citrullus colocynthis</name>
    <name type="common">colocynth</name>
    <dbReference type="NCBI Taxonomy" id="252529"/>
    <lineage>
        <taxon>Eukaryota</taxon>
        <taxon>Viridiplantae</taxon>
        <taxon>Streptophyta</taxon>
        <taxon>Embryophyta</taxon>
        <taxon>Tracheophyta</taxon>
        <taxon>Spermatophyta</taxon>
        <taxon>Magnoliopsida</taxon>
        <taxon>eudicotyledons</taxon>
        <taxon>Gunneridae</taxon>
        <taxon>Pentapetalae</taxon>
        <taxon>rosids</taxon>
        <taxon>fabids</taxon>
        <taxon>Cucurbitales</taxon>
        <taxon>Cucurbitaceae</taxon>
        <taxon>Benincaseae</taxon>
        <taxon>Citrullus</taxon>
    </lineage>
</organism>
<gene>
    <name evidence="1" type="ORF">CITCOLO1_LOCUS212</name>
</gene>
<accession>A0ABP0XKK6</accession>
<evidence type="ECO:0000313" key="2">
    <source>
        <dbReference type="Proteomes" id="UP001642487"/>
    </source>
</evidence>
<proteinExistence type="predicted"/>
<evidence type="ECO:0000313" key="1">
    <source>
        <dbReference type="EMBL" id="CAK9308698.1"/>
    </source>
</evidence>
<dbReference type="EMBL" id="OZ021735">
    <property type="protein sequence ID" value="CAK9308698.1"/>
    <property type="molecule type" value="Genomic_DNA"/>
</dbReference>
<name>A0ABP0XKK6_9ROSI</name>
<evidence type="ECO:0008006" key="3">
    <source>
        <dbReference type="Google" id="ProtNLM"/>
    </source>
</evidence>
<dbReference type="Proteomes" id="UP001642487">
    <property type="component" value="Chromosome 1"/>
</dbReference>
<keyword evidence="2" id="KW-1185">Reference proteome</keyword>